<dbReference type="AntiFam" id="ANF00076">
    <property type="entry name" value="Shadow ORF (opposite copA)"/>
</dbReference>
<evidence type="ECO:0000313" key="2">
    <source>
        <dbReference type="EMBL" id="SUA45556.1"/>
    </source>
</evidence>
<dbReference type="AlphaFoldDB" id="A0A378WW86"/>
<name>A0A378WW86_9NOCA</name>
<feature type="compositionally biased region" description="Basic and acidic residues" evidence="1">
    <location>
        <begin position="161"/>
        <end position="193"/>
    </location>
</feature>
<reference evidence="2 3" key="1">
    <citation type="submission" date="2018-06" db="EMBL/GenBank/DDBJ databases">
        <authorList>
            <consortium name="Pathogen Informatics"/>
            <person name="Doyle S."/>
        </authorList>
    </citation>
    <scope>NUCLEOTIDE SEQUENCE [LARGE SCALE GENOMIC DNA]</scope>
    <source>
        <strain evidence="2 3">NCTC13184</strain>
    </source>
</reference>
<protein>
    <submittedName>
        <fullName evidence="2">Uncharacterized protein</fullName>
    </submittedName>
</protein>
<feature type="region of interest" description="Disordered" evidence="1">
    <location>
        <begin position="1"/>
        <end position="68"/>
    </location>
</feature>
<evidence type="ECO:0000256" key="1">
    <source>
        <dbReference type="SAM" id="MobiDB-lite"/>
    </source>
</evidence>
<dbReference type="EMBL" id="UGRU01000001">
    <property type="protein sequence ID" value="SUA45556.1"/>
    <property type="molecule type" value="Genomic_DNA"/>
</dbReference>
<organism evidence="2 3">
    <name type="scientific">Nocardia africana</name>
    <dbReference type="NCBI Taxonomy" id="134964"/>
    <lineage>
        <taxon>Bacteria</taxon>
        <taxon>Bacillati</taxon>
        <taxon>Actinomycetota</taxon>
        <taxon>Actinomycetes</taxon>
        <taxon>Mycobacteriales</taxon>
        <taxon>Nocardiaceae</taxon>
        <taxon>Nocardia</taxon>
    </lineage>
</organism>
<feature type="region of interest" description="Disordered" evidence="1">
    <location>
        <begin position="161"/>
        <end position="253"/>
    </location>
</feature>
<sequence length="253" mass="28308">MTNHSQREHHHAQHDRDRRQQAPDVDQTPLQRCRTGPAVQQSGDAAGGAGGTDRGDHRGAPALDDDGAGRQVVVSVHGFVDRQRFPGQRRLVDHQGGGLDDRRVRGDDVPLPEHDDIAHHHLGRRYPPLLAITDHPCRRRGQLLQRRDGLLGTDLLADADRGVDHDDQRDDRRIGPVPGRHREGHGDQQHQDQRVPQLPQYPSPPRRRRPPRHGVGAVASPPPSRFGRRQALRQCPRHVGTGHRATPFRPDLS</sequence>
<dbReference type="Proteomes" id="UP000255082">
    <property type="component" value="Unassembled WGS sequence"/>
</dbReference>
<feature type="region of interest" description="Disordered" evidence="1">
    <location>
        <begin position="87"/>
        <end position="115"/>
    </location>
</feature>
<proteinExistence type="predicted"/>
<evidence type="ECO:0000313" key="3">
    <source>
        <dbReference type="Proteomes" id="UP000255082"/>
    </source>
</evidence>
<feature type="compositionally biased region" description="Basic and acidic residues" evidence="1">
    <location>
        <begin position="99"/>
        <end position="115"/>
    </location>
</feature>
<gene>
    <name evidence="2" type="ORF">NCTC13184_04080</name>
</gene>
<accession>A0A378WW86</accession>